<dbReference type="AlphaFoldDB" id="A0A937AIK6"/>
<proteinExistence type="predicted"/>
<evidence type="ECO:0000313" key="1">
    <source>
        <dbReference type="EMBL" id="MBL0767099.1"/>
    </source>
</evidence>
<protein>
    <submittedName>
        <fullName evidence="1">Uncharacterized protein</fullName>
    </submittedName>
</protein>
<gene>
    <name evidence="1" type="ORF">JKP34_17670</name>
</gene>
<dbReference type="RefSeq" id="WP_201924493.1">
    <property type="nucleotide sequence ID" value="NZ_JAERQG010000006.1"/>
</dbReference>
<dbReference type="Proteomes" id="UP000642920">
    <property type="component" value="Unassembled WGS sequence"/>
</dbReference>
<organism evidence="1 2">
    <name type="scientific">Marivirga atlantica</name>
    <dbReference type="NCBI Taxonomy" id="1548457"/>
    <lineage>
        <taxon>Bacteria</taxon>
        <taxon>Pseudomonadati</taxon>
        <taxon>Bacteroidota</taxon>
        <taxon>Cytophagia</taxon>
        <taxon>Cytophagales</taxon>
        <taxon>Marivirgaceae</taxon>
        <taxon>Marivirga</taxon>
    </lineage>
</organism>
<dbReference type="EMBL" id="JAERQG010000006">
    <property type="protein sequence ID" value="MBL0767099.1"/>
    <property type="molecule type" value="Genomic_DNA"/>
</dbReference>
<keyword evidence="2" id="KW-1185">Reference proteome</keyword>
<evidence type="ECO:0000313" key="2">
    <source>
        <dbReference type="Proteomes" id="UP000642920"/>
    </source>
</evidence>
<reference evidence="1" key="1">
    <citation type="submission" date="2021-01" db="EMBL/GenBank/DDBJ databases">
        <title>Marivirga sp. nov., isolated from intertidal surface sediments.</title>
        <authorList>
            <person name="Zhang M."/>
        </authorList>
    </citation>
    <scope>NUCLEOTIDE SEQUENCE</scope>
    <source>
        <strain evidence="1">SM1354</strain>
    </source>
</reference>
<sequence length="75" mass="8270">MQLSKNTKKAGLALIGSMAGFLMAKQLKIEDYYPFILLGGFLGNTIGEELIPEECHPQNTLGYIDRNGQLKLISL</sequence>
<comment type="caution">
    <text evidence="1">The sequence shown here is derived from an EMBL/GenBank/DDBJ whole genome shotgun (WGS) entry which is preliminary data.</text>
</comment>
<name>A0A937AIK6_9BACT</name>
<accession>A0A937AIK6</accession>